<evidence type="ECO:0000256" key="11">
    <source>
        <dbReference type="SAM" id="Phobius"/>
    </source>
</evidence>
<evidence type="ECO:0000259" key="12">
    <source>
        <dbReference type="Pfam" id="PF02687"/>
    </source>
</evidence>
<keyword evidence="4 10" id="KW-1003">Cell membrane</keyword>
<keyword evidence="15" id="KW-1185">Reference proteome</keyword>
<reference evidence="14" key="2">
    <citation type="journal article" date="2023" name="Curr. Microbiol.">
        <title>Granulicatella seriolae sp. nov., a Novel Facultative Anaerobe Isolated from Yellowtail Marine Fish.</title>
        <authorList>
            <person name="Lee M."/>
            <person name="Choi Y.J."/>
            <person name="Farooq A."/>
            <person name="Jeong J.B."/>
            <person name="Jung M.Y."/>
        </authorList>
    </citation>
    <scope>NUCLEOTIDE SEQUENCE</scope>
    <source>
        <strain evidence="14">S8</strain>
    </source>
</reference>
<dbReference type="RefSeq" id="WP_256945388.1">
    <property type="nucleotide sequence ID" value="NZ_JANHNZ010000006.1"/>
</dbReference>
<dbReference type="InterPro" id="IPR058204">
    <property type="entry name" value="FtsX_firmicutes-type"/>
</dbReference>
<evidence type="ECO:0000256" key="6">
    <source>
        <dbReference type="ARBA" id="ARBA00022692"/>
    </source>
</evidence>
<keyword evidence="9 10" id="KW-0131">Cell cycle</keyword>
<sequence length="295" mass="32629">MKIRTFSRHIRDAFKSLFRNGLMSFGAISAVSMTLVLVGFFIAILFNVNQIATEIENDVNVRVYIDLAADQAKQDELKTTIEGLDNVASVTFRSRDQELDDITKSFAQEFELFKDDGNPLYDTFEVSTTSPDTTKPVAEAIEKITYVAKVNYGGAQADKLFATIGTIRNIGIVIIAGLLLIAVFLISNTIRSTIYARRTEIEIMKLVGAKDSYIRWPFFLEGGIIGLLGSIVPIILLWLVYLSVYGNASNFLATSSLTLLNPNPFLIQLSLILAAIGIVIGSFGSMFSVRRFLKI</sequence>
<dbReference type="Proteomes" id="UP001059480">
    <property type="component" value="Unassembled WGS sequence"/>
</dbReference>
<keyword evidence="6 11" id="KW-0812">Transmembrane</keyword>
<evidence type="ECO:0000259" key="13">
    <source>
        <dbReference type="Pfam" id="PF18075"/>
    </source>
</evidence>
<dbReference type="PIRSF" id="PIRSF003097">
    <property type="entry name" value="FtsX"/>
    <property type="match status" value="1"/>
</dbReference>
<evidence type="ECO:0000256" key="10">
    <source>
        <dbReference type="PIRNR" id="PIRNR003097"/>
    </source>
</evidence>
<evidence type="ECO:0000256" key="7">
    <source>
        <dbReference type="ARBA" id="ARBA00022989"/>
    </source>
</evidence>
<evidence type="ECO:0000256" key="4">
    <source>
        <dbReference type="ARBA" id="ARBA00022475"/>
    </source>
</evidence>
<proteinExistence type="inferred from homology"/>
<comment type="function">
    <text evidence="10">Part of the ABC transporter FtsEX involved in asymmetric cellular division facilitating the initiation of sporulation.</text>
</comment>
<feature type="transmembrane region" description="Helical" evidence="11">
    <location>
        <begin position="170"/>
        <end position="190"/>
    </location>
</feature>
<keyword evidence="8 10" id="KW-0472">Membrane</keyword>
<dbReference type="NCBIfam" id="NF038347">
    <property type="entry name" value="FtsX_Gpos"/>
    <property type="match status" value="1"/>
</dbReference>
<comment type="caution">
    <text evidence="14">The sequence shown here is derived from an EMBL/GenBank/DDBJ whole genome shotgun (WGS) entry which is preliminary data.</text>
</comment>
<accession>A0ABT1WQE3</accession>
<keyword evidence="5 10" id="KW-0132">Cell division</keyword>
<feature type="transmembrane region" description="Helical" evidence="11">
    <location>
        <begin position="21"/>
        <end position="46"/>
    </location>
</feature>
<name>A0ABT1WQE3_9LACT</name>
<reference evidence="14" key="3">
    <citation type="journal article" date="2023" name="Microbiol. Resour. Announc.">
        <title>Draft Genome Sequence of Granulicatella sp. Strain S8, Isolated from a Marine Fish, Seriola quinqueradiata.</title>
        <authorList>
            <person name="Lee M."/>
            <person name="Farooq A."/>
            <person name="Jeong J.B."/>
            <person name="Jung M.Y."/>
        </authorList>
    </citation>
    <scope>NUCLEOTIDE SEQUENCE</scope>
    <source>
        <strain evidence="14">S8</strain>
    </source>
</reference>
<dbReference type="InterPro" id="IPR040690">
    <property type="entry name" value="FtsX_ECD"/>
</dbReference>
<feature type="domain" description="ABC3 transporter permease C-terminal" evidence="12">
    <location>
        <begin position="172"/>
        <end position="294"/>
    </location>
</feature>
<dbReference type="EMBL" id="JANHNZ010000006">
    <property type="protein sequence ID" value="MCQ9210275.1"/>
    <property type="molecule type" value="Genomic_DNA"/>
</dbReference>
<dbReference type="PANTHER" id="PTHR47755">
    <property type="entry name" value="CELL DIVISION PROTEIN FTSX"/>
    <property type="match status" value="1"/>
</dbReference>
<evidence type="ECO:0000256" key="8">
    <source>
        <dbReference type="ARBA" id="ARBA00023136"/>
    </source>
</evidence>
<reference evidence="14" key="1">
    <citation type="submission" date="2022-07" db="EMBL/GenBank/DDBJ databases">
        <authorList>
            <person name="Jung M.-Y."/>
            <person name="Lee M."/>
        </authorList>
    </citation>
    <scope>NUCLEOTIDE SEQUENCE</scope>
    <source>
        <strain evidence="14">S8</strain>
    </source>
</reference>
<evidence type="ECO:0000256" key="5">
    <source>
        <dbReference type="ARBA" id="ARBA00022618"/>
    </source>
</evidence>
<evidence type="ECO:0000256" key="1">
    <source>
        <dbReference type="ARBA" id="ARBA00004651"/>
    </source>
</evidence>
<dbReference type="Pfam" id="PF02687">
    <property type="entry name" value="FtsX"/>
    <property type="match status" value="1"/>
</dbReference>
<evidence type="ECO:0000256" key="9">
    <source>
        <dbReference type="ARBA" id="ARBA00023306"/>
    </source>
</evidence>
<gene>
    <name evidence="14" type="primary">ftsX</name>
    <name evidence="14" type="ORF">NPA36_06900</name>
</gene>
<dbReference type="PANTHER" id="PTHR47755:SF1">
    <property type="entry name" value="CELL DIVISION PROTEIN FTSX"/>
    <property type="match status" value="1"/>
</dbReference>
<dbReference type="Pfam" id="PF18075">
    <property type="entry name" value="FtsX_ECD"/>
    <property type="match status" value="1"/>
</dbReference>
<feature type="transmembrane region" description="Helical" evidence="11">
    <location>
        <begin position="218"/>
        <end position="245"/>
    </location>
</feature>
<evidence type="ECO:0000256" key="3">
    <source>
        <dbReference type="ARBA" id="ARBA00021907"/>
    </source>
</evidence>
<keyword evidence="7 11" id="KW-1133">Transmembrane helix</keyword>
<organism evidence="14 15">
    <name type="scientific">Granulicatella seriolae</name>
    <dbReference type="NCBI Taxonomy" id="2967226"/>
    <lineage>
        <taxon>Bacteria</taxon>
        <taxon>Bacillati</taxon>
        <taxon>Bacillota</taxon>
        <taxon>Bacilli</taxon>
        <taxon>Lactobacillales</taxon>
        <taxon>Carnobacteriaceae</taxon>
        <taxon>Granulicatella</taxon>
    </lineage>
</organism>
<dbReference type="InterPro" id="IPR004513">
    <property type="entry name" value="FtsX"/>
</dbReference>
<comment type="subcellular location">
    <subcellularLocation>
        <location evidence="1">Cell membrane</location>
        <topology evidence="1">Multi-pass membrane protein</topology>
    </subcellularLocation>
</comment>
<feature type="transmembrane region" description="Helical" evidence="11">
    <location>
        <begin position="265"/>
        <end position="289"/>
    </location>
</feature>
<protein>
    <recommendedName>
        <fullName evidence="3 10">Cell division protein FtsX</fullName>
    </recommendedName>
</protein>
<feature type="domain" description="FtsX extracellular" evidence="13">
    <location>
        <begin position="59"/>
        <end position="150"/>
    </location>
</feature>
<comment type="similarity">
    <text evidence="2 10">Belongs to the ABC-4 integral membrane protein family. FtsX subfamily.</text>
</comment>
<evidence type="ECO:0000313" key="15">
    <source>
        <dbReference type="Proteomes" id="UP001059480"/>
    </source>
</evidence>
<dbReference type="Gene3D" id="3.30.70.3040">
    <property type="match status" value="1"/>
</dbReference>
<dbReference type="InterPro" id="IPR003838">
    <property type="entry name" value="ABC3_permease_C"/>
</dbReference>
<evidence type="ECO:0000313" key="14">
    <source>
        <dbReference type="EMBL" id="MCQ9210275.1"/>
    </source>
</evidence>
<evidence type="ECO:0000256" key="2">
    <source>
        <dbReference type="ARBA" id="ARBA00007379"/>
    </source>
</evidence>